<keyword evidence="4" id="KW-0808">Transferase</keyword>
<reference evidence="9 10" key="1">
    <citation type="submission" date="2017-05" db="EMBL/GenBank/DDBJ databases">
        <title>Full genome sequence of Pseudorhodoplanes sinuspersici.</title>
        <authorList>
            <person name="Dastgheib S.M.M."/>
            <person name="Shavandi M."/>
            <person name="Tirandaz H."/>
        </authorList>
    </citation>
    <scope>NUCLEOTIDE SEQUENCE [LARGE SCALE GENOMIC DNA]</scope>
    <source>
        <strain evidence="9 10">RIPI110</strain>
    </source>
</reference>
<comment type="catalytic activity">
    <reaction evidence="1">
        <text>ATP + protein L-histidine = ADP + protein N-phospho-L-histidine.</text>
        <dbReference type="EC" id="2.7.13.3"/>
    </reaction>
</comment>
<dbReference type="EMBL" id="CP021112">
    <property type="protein sequence ID" value="ARQ02963.1"/>
    <property type="molecule type" value="Genomic_DNA"/>
</dbReference>
<evidence type="ECO:0000256" key="4">
    <source>
        <dbReference type="ARBA" id="ARBA00022679"/>
    </source>
</evidence>
<dbReference type="SMART" id="SM00387">
    <property type="entry name" value="HATPase_c"/>
    <property type="match status" value="1"/>
</dbReference>
<sequence length="360" mass="39003">MGLKEQFAVIADAWALAQGIVDTVREPVLVLDNQLRVIAASRSFYSTFEVSSKDTQGKLLYTLGDGQWDIPKLRVLLEKIIPERGVMEDYEVEHEFPNIGHRTMCLNARQVFYEGGAGTTILLGMEDVTARRLLEREKDELLQQKDVLLEELEHRIANSLQIIASIILLKARAVQSEETRLHLQDAHKRVMSIAAVQKQLHASGTGGSIAIAPYLSRLCETLAASMIGDSRPISLKVIGGGGSATSRQAESLGLIVTELVMNALKHAFPDEKVEGQITVAYDMDGTDWKLSVADNGIGKPERGFAPGKSGLGTGIIKALSQQLDAKVETSAGARGTIVSITHATFSTKAVKAAICAPARY</sequence>
<evidence type="ECO:0000313" key="10">
    <source>
        <dbReference type="Proteomes" id="UP000194137"/>
    </source>
</evidence>
<gene>
    <name evidence="9" type="ORF">CAK95_14375</name>
</gene>
<dbReference type="GO" id="GO:0005524">
    <property type="term" value="F:ATP binding"/>
    <property type="evidence" value="ECO:0007669"/>
    <property type="project" value="UniProtKB-KW"/>
</dbReference>
<keyword evidence="10" id="KW-1185">Reference proteome</keyword>
<dbReference type="SUPFAM" id="SSF55874">
    <property type="entry name" value="ATPase domain of HSP90 chaperone/DNA topoisomerase II/histidine kinase"/>
    <property type="match status" value="1"/>
</dbReference>
<organism evidence="9 10">
    <name type="scientific">Pseudorhodoplanes sinuspersici</name>
    <dbReference type="NCBI Taxonomy" id="1235591"/>
    <lineage>
        <taxon>Bacteria</taxon>
        <taxon>Pseudomonadati</taxon>
        <taxon>Pseudomonadota</taxon>
        <taxon>Alphaproteobacteria</taxon>
        <taxon>Hyphomicrobiales</taxon>
        <taxon>Pseudorhodoplanes</taxon>
    </lineage>
</organism>
<dbReference type="Gene3D" id="3.30.565.10">
    <property type="entry name" value="Histidine kinase-like ATPase, C-terminal domain"/>
    <property type="match status" value="1"/>
</dbReference>
<accession>A0A1W7A044</accession>
<dbReference type="Pfam" id="PF07568">
    <property type="entry name" value="HisKA_2"/>
    <property type="match status" value="1"/>
</dbReference>
<evidence type="ECO:0000256" key="2">
    <source>
        <dbReference type="ARBA" id="ARBA00012438"/>
    </source>
</evidence>
<dbReference type="PANTHER" id="PTHR41523">
    <property type="entry name" value="TWO-COMPONENT SYSTEM SENSOR PROTEIN"/>
    <property type="match status" value="1"/>
</dbReference>
<dbReference type="STRING" id="1235591.CAK95_14375"/>
<evidence type="ECO:0000259" key="8">
    <source>
        <dbReference type="SMART" id="SM00387"/>
    </source>
</evidence>
<keyword evidence="5" id="KW-0547">Nucleotide-binding</keyword>
<dbReference type="InterPro" id="IPR003594">
    <property type="entry name" value="HATPase_dom"/>
</dbReference>
<keyword evidence="3" id="KW-0597">Phosphoprotein</keyword>
<evidence type="ECO:0000256" key="1">
    <source>
        <dbReference type="ARBA" id="ARBA00000085"/>
    </source>
</evidence>
<feature type="domain" description="Histidine kinase/HSP90-like ATPase" evidence="8">
    <location>
        <begin position="247"/>
        <end position="346"/>
    </location>
</feature>
<dbReference type="InterPro" id="IPR036890">
    <property type="entry name" value="HATPase_C_sf"/>
</dbReference>
<evidence type="ECO:0000256" key="6">
    <source>
        <dbReference type="ARBA" id="ARBA00022777"/>
    </source>
</evidence>
<dbReference type="KEGG" id="psin:CAK95_14375"/>
<dbReference type="SUPFAM" id="SSF55785">
    <property type="entry name" value="PYP-like sensor domain (PAS domain)"/>
    <property type="match status" value="1"/>
</dbReference>
<dbReference type="Gene3D" id="3.30.450.20">
    <property type="entry name" value="PAS domain"/>
    <property type="match status" value="1"/>
</dbReference>
<dbReference type="EC" id="2.7.13.3" evidence="2"/>
<protein>
    <recommendedName>
        <fullName evidence="2">histidine kinase</fullName>
        <ecNumber evidence="2">2.7.13.3</ecNumber>
    </recommendedName>
</protein>
<dbReference type="Pfam" id="PF02518">
    <property type="entry name" value="HATPase_c"/>
    <property type="match status" value="1"/>
</dbReference>
<dbReference type="AlphaFoldDB" id="A0A1W7A044"/>
<dbReference type="InterPro" id="IPR011495">
    <property type="entry name" value="Sig_transdc_His_kin_sub2_dim/P"/>
</dbReference>
<evidence type="ECO:0000256" key="3">
    <source>
        <dbReference type="ARBA" id="ARBA00022553"/>
    </source>
</evidence>
<proteinExistence type="predicted"/>
<dbReference type="GO" id="GO:0006355">
    <property type="term" value="P:regulation of DNA-templated transcription"/>
    <property type="evidence" value="ECO:0007669"/>
    <property type="project" value="InterPro"/>
</dbReference>
<dbReference type="InterPro" id="IPR035965">
    <property type="entry name" value="PAS-like_dom_sf"/>
</dbReference>
<evidence type="ECO:0000313" key="9">
    <source>
        <dbReference type="EMBL" id="ARQ02963.1"/>
    </source>
</evidence>
<dbReference type="GO" id="GO:0004673">
    <property type="term" value="F:protein histidine kinase activity"/>
    <property type="evidence" value="ECO:0007669"/>
    <property type="project" value="UniProtKB-EC"/>
</dbReference>
<keyword evidence="7" id="KW-0067">ATP-binding</keyword>
<keyword evidence="6 9" id="KW-0418">Kinase</keyword>
<dbReference type="Pfam" id="PF00989">
    <property type="entry name" value="PAS"/>
    <property type="match status" value="1"/>
</dbReference>
<dbReference type="PANTHER" id="PTHR41523:SF8">
    <property type="entry name" value="ETHYLENE RESPONSE SENSOR PROTEIN"/>
    <property type="match status" value="1"/>
</dbReference>
<dbReference type="InterPro" id="IPR013767">
    <property type="entry name" value="PAS_fold"/>
</dbReference>
<name>A0A1W7A044_9HYPH</name>
<dbReference type="Proteomes" id="UP000194137">
    <property type="component" value="Chromosome"/>
</dbReference>
<evidence type="ECO:0000256" key="7">
    <source>
        <dbReference type="ARBA" id="ARBA00022840"/>
    </source>
</evidence>
<evidence type="ECO:0000256" key="5">
    <source>
        <dbReference type="ARBA" id="ARBA00022741"/>
    </source>
</evidence>